<feature type="active site" evidence="9">
    <location>
        <position position="260"/>
    </location>
</feature>
<keyword evidence="8 9" id="KW-0131">Cell cycle</keyword>
<evidence type="ECO:0000313" key="13">
    <source>
        <dbReference type="Proteomes" id="UP001304300"/>
    </source>
</evidence>
<evidence type="ECO:0000259" key="10">
    <source>
        <dbReference type="PROSITE" id="PS51898"/>
    </source>
</evidence>
<dbReference type="PROSITE" id="PS51898">
    <property type="entry name" value="TYR_RECOMBINASE"/>
    <property type="match status" value="1"/>
</dbReference>
<keyword evidence="2 9" id="KW-0963">Cytoplasm</keyword>
<dbReference type="EMBL" id="CP136920">
    <property type="protein sequence ID" value="WOO41115.1"/>
    <property type="molecule type" value="Genomic_DNA"/>
</dbReference>
<keyword evidence="3 9" id="KW-0132">Cell division</keyword>
<dbReference type="InterPro" id="IPR004107">
    <property type="entry name" value="Integrase_SAM-like_N"/>
</dbReference>
<dbReference type="PANTHER" id="PTHR30349:SF77">
    <property type="entry name" value="TYROSINE RECOMBINASE XERC"/>
    <property type="match status" value="1"/>
</dbReference>
<dbReference type="Gene3D" id="1.10.150.130">
    <property type="match status" value="1"/>
</dbReference>
<keyword evidence="4 9" id="KW-0159">Chromosome partition</keyword>
<evidence type="ECO:0000256" key="7">
    <source>
        <dbReference type="ARBA" id="ARBA00023172"/>
    </source>
</evidence>
<comment type="function">
    <text evidence="9">Site-specific tyrosine recombinase, which acts by catalyzing the cutting and rejoining of the recombining DNA molecules. The XerC-XerD complex is essential to convert dimers of the bacterial chromosome into monomers to permit their segregation at cell division. It also contributes to the segregational stability of plasmids.</text>
</comment>
<dbReference type="Gene3D" id="1.10.443.10">
    <property type="entry name" value="Intergrase catalytic core"/>
    <property type="match status" value="1"/>
</dbReference>
<sequence>MSEDSEEPKLVLPPCVGEFLVHIEKERRLSDKTVRNYRHAIQQFALWLRQTCDWAGDFDAVDARQVRRYVLHANDRWDRRTVRLHFSGLQTFYKYLRKHNLVKGNPIAGQALLKTEKRLPIVLNEAQIAKLLAGPTRLMEEEVIKPSEAIRDRLVMELLYGGGLRVSELVALNYGDIDEKEGMARVLGKGSKERLCPLGDVAMAVYRKYRAEFSSDTSRNAPILIDEKGKRLSVRWVQLMLKRYLSLADLPLDLTPHKIRHSFATHMLDRGADLRTVQELLGHASLSTTQIYTHVSISRLKEAHARAHPRA</sequence>
<dbReference type="Pfam" id="PF00589">
    <property type="entry name" value="Phage_integrase"/>
    <property type="match status" value="1"/>
</dbReference>
<evidence type="ECO:0000256" key="5">
    <source>
        <dbReference type="ARBA" id="ARBA00022908"/>
    </source>
</evidence>
<keyword evidence="7 9" id="KW-0233">DNA recombination</keyword>
<feature type="active site" evidence="9">
    <location>
        <position position="283"/>
    </location>
</feature>
<comment type="subunit">
    <text evidence="9">Forms a cyclic heterotetrameric complex composed of two molecules of XerC and two molecules of XerD.</text>
</comment>
<dbReference type="GO" id="GO:0006313">
    <property type="term" value="P:DNA transposition"/>
    <property type="evidence" value="ECO:0007669"/>
    <property type="project" value="UniProtKB-UniRule"/>
</dbReference>
<dbReference type="InterPro" id="IPR050090">
    <property type="entry name" value="Tyrosine_recombinase_XerCD"/>
</dbReference>
<feature type="active site" description="O-(3'-phospho-DNA)-tyrosine intermediate" evidence="9">
    <location>
        <position position="292"/>
    </location>
</feature>
<accession>A0AAQ3QVP3</accession>
<dbReference type="RefSeq" id="WP_317833509.1">
    <property type="nucleotide sequence ID" value="NZ_CP136920.1"/>
</dbReference>
<evidence type="ECO:0000256" key="6">
    <source>
        <dbReference type="ARBA" id="ARBA00023125"/>
    </source>
</evidence>
<dbReference type="GO" id="GO:0051301">
    <property type="term" value="P:cell division"/>
    <property type="evidence" value="ECO:0007669"/>
    <property type="project" value="UniProtKB-KW"/>
</dbReference>
<dbReference type="InterPro" id="IPR011010">
    <property type="entry name" value="DNA_brk_join_enz"/>
</dbReference>
<dbReference type="AlphaFoldDB" id="A0AAQ3QVP3"/>
<dbReference type="InterPro" id="IPR044068">
    <property type="entry name" value="CB"/>
</dbReference>
<dbReference type="GO" id="GO:0003677">
    <property type="term" value="F:DNA binding"/>
    <property type="evidence" value="ECO:0007669"/>
    <property type="project" value="UniProtKB-UniRule"/>
</dbReference>
<keyword evidence="13" id="KW-1185">Reference proteome</keyword>
<dbReference type="InterPro" id="IPR002104">
    <property type="entry name" value="Integrase_catalytic"/>
</dbReference>
<evidence type="ECO:0000259" key="11">
    <source>
        <dbReference type="PROSITE" id="PS51900"/>
    </source>
</evidence>
<dbReference type="InterPro" id="IPR013762">
    <property type="entry name" value="Integrase-like_cat_sf"/>
</dbReference>
<protein>
    <recommendedName>
        <fullName evidence="9">Tyrosine recombinase XerC</fullName>
    </recommendedName>
</protein>
<feature type="active site" evidence="9">
    <location>
        <position position="189"/>
    </location>
</feature>
<organism evidence="12 13">
    <name type="scientific">Rubellicoccus peritrichatus</name>
    <dbReference type="NCBI Taxonomy" id="3080537"/>
    <lineage>
        <taxon>Bacteria</taxon>
        <taxon>Pseudomonadati</taxon>
        <taxon>Verrucomicrobiota</taxon>
        <taxon>Opitutia</taxon>
        <taxon>Puniceicoccales</taxon>
        <taxon>Cerasicoccaceae</taxon>
        <taxon>Rubellicoccus</taxon>
    </lineage>
</organism>
<feature type="domain" description="Core-binding (CB)" evidence="11">
    <location>
        <begin position="10"/>
        <end position="97"/>
    </location>
</feature>
<name>A0AAQ3QVP3_9BACT</name>
<evidence type="ECO:0000256" key="9">
    <source>
        <dbReference type="HAMAP-Rule" id="MF_01808"/>
    </source>
</evidence>
<reference evidence="12 13" key="1">
    <citation type="submission" date="2023-10" db="EMBL/GenBank/DDBJ databases">
        <title>Rubellicoccus peritrichatus gen. nov., sp. nov., isolated from an algae of coral reef tank.</title>
        <authorList>
            <person name="Luo J."/>
        </authorList>
    </citation>
    <scope>NUCLEOTIDE SEQUENCE [LARGE SCALE GENOMIC DNA]</scope>
    <source>
        <strain evidence="12 13">CR14</strain>
    </source>
</reference>
<dbReference type="HAMAP" id="MF_01808">
    <property type="entry name" value="Recomb_XerC_XerD"/>
    <property type="match status" value="1"/>
</dbReference>
<evidence type="ECO:0000256" key="4">
    <source>
        <dbReference type="ARBA" id="ARBA00022829"/>
    </source>
</evidence>
<dbReference type="PANTHER" id="PTHR30349">
    <property type="entry name" value="PHAGE INTEGRASE-RELATED"/>
    <property type="match status" value="1"/>
</dbReference>
<dbReference type="PROSITE" id="PS51900">
    <property type="entry name" value="CB"/>
    <property type="match status" value="1"/>
</dbReference>
<evidence type="ECO:0000256" key="2">
    <source>
        <dbReference type="ARBA" id="ARBA00022490"/>
    </source>
</evidence>
<dbReference type="GO" id="GO:0007059">
    <property type="term" value="P:chromosome segregation"/>
    <property type="evidence" value="ECO:0007669"/>
    <property type="project" value="UniProtKB-UniRule"/>
</dbReference>
<evidence type="ECO:0000256" key="3">
    <source>
        <dbReference type="ARBA" id="ARBA00022618"/>
    </source>
</evidence>
<keyword evidence="5 9" id="KW-0229">DNA integration</keyword>
<feature type="active site" evidence="9">
    <location>
        <position position="165"/>
    </location>
</feature>
<evidence type="ECO:0000256" key="1">
    <source>
        <dbReference type="ARBA" id="ARBA00004496"/>
    </source>
</evidence>
<feature type="active site" evidence="9">
    <location>
        <position position="257"/>
    </location>
</feature>
<feature type="domain" description="Tyr recombinase" evidence="10">
    <location>
        <begin position="118"/>
        <end position="305"/>
    </location>
</feature>
<evidence type="ECO:0000256" key="8">
    <source>
        <dbReference type="ARBA" id="ARBA00023306"/>
    </source>
</evidence>
<dbReference type="Pfam" id="PF02899">
    <property type="entry name" value="Phage_int_SAM_1"/>
    <property type="match status" value="1"/>
</dbReference>
<keyword evidence="6 9" id="KW-0238">DNA-binding</keyword>
<proteinExistence type="inferred from homology"/>
<dbReference type="Proteomes" id="UP001304300">
    <property type="component" value="Chromosome"/>
</dbReference>
<dbReference type="GO" id="GO:0005737">
    <property type="term" value="C:cytoplasm"/>
    <property type="evidence" value="ECO:0007669"/>
    <property type="project" value="UniProtKB-SubCell"/>
</dbReference>
<comment type="subcellular location">
    <subcellularLocation>
        <location evidence="1 9">Cytoplasm</location>
    </subcellularLocation>
</comment>
<dbReference type="KEGG" id="puo:RZN69_21045"/>
<dbReference type="CDD" id="cd00798">
    <property type="entry name" value="INT_XerDC_C"/>
    <property type="match status" value="1"/>
</dbReference>
<comment type="similarity">
    <text evidence="9">Belongs to the 'phage' integrase family. XerC subfamily.</text>
</comment>
<dbReference type="SUPFAM" id="SSF56349">
    <property type="entry name" value="DNA breaking-rejoining enzymes"/>
    <property type="match status" value="1"/>
</dbReference>
<dbReference type="InterPro" id="IPR010998">
    <property type="entry name" value="Integrase_recombinase_N"/>
</dbReference>
<dbReference type="GO" id="GO:0009037">
    <property type="term" value="F:tyrosine-based site-specific recombinase activity"/>
    <property type="evidence" value="ECO:0007669"/>
    <property type="project" value="UniProtKB-UniRule"/>
</dbReference>
<evidence type="ECO:0000313" key="12">
    <source>
        <dbReference type="EMBL" id="WOO41115.1"/>
    </source>
</evidence>
<dbReference type="InterPro" id="IPR023009">
    <property type="entry name" value="Tyrosine_recombinase_XerC/XerD"/>
</dbReference>
<gene>
    <name evidence="9" type="primary">xerC</name>
    <name evidence="12" type="ORF">RZN69_21045</name>
</gene>